<proteinExistence type="predicted"/>
<evidence type="ECO:0000313" key="2">
    <source>
        <dbReference type="Proteomes" id="UP000204225"/>
    </source>
</evidence>
<dbReference type="Proteomes" id="UP000204225">
    <property type="component" value="Segment"/>
</dbReference>
<protein>
    <submittedName>
        <fullName evidence="1">Uncharacterized protein</fullName>
    </submittedName>
</protein>
<sequence>MDSVNNTIVTDNVAVPTPAVDYDDLEKTRKIIEGLDKSRHIDIAKIFKKHNIKLTENNNGIFINLNNIPSVIIDEIKQYINFIKTQETLINIDESKKENIENDFFKDKPAETTDDEE</sequence>
<accession>A0AC59EX73</accession>
<reference evidence="1 2" key="1">
    <citation type="journal article" date="2013" name="Proc. Natl. Acad. Sci. U.S.A.">
        <title>Genome of Phaeocystis globosa virus PgV-16T highlights the common ancestry of the largest known DNA viruses infecting eukaryotes.</title>
        <authorList>
            <person name="Santini S."/>
            <person name="Jeudy S."/>
            <person name="Bartoli J."/>
            <person name="Poirot O."/>
            <person name="Lescot M."/>
            <person name="Abergel C."/>
            <person name="Barbe V."/>
            <person name="Wommack K.E."/>
            <person name="Noordeloos A.A."/>
            <person name="Brussaard C.P."/>
            <person name="Claverie J.M."/>
        </authorList>
    </citation>
    <scope>NUCLEOTIDE SEQUENCE [LARGE SCALE GENOMIC DNA]</scope>
    <source>
        <strain evidence="1 2">16T</strain>
    </source>
</reference>
<organism evidence="1 2">
    <name type="scientific">Phaeocystis globosa virus PgV-16T</name>
    <dbReference type="NCBI Taxonomy" id="3071227"/>
    <lineage>
        <taxon>Viruses</taxon>
        <taxon>Varidnaviria</taxon>
        <taxon>Bamfordvirae</taxon>
        <taxon>Nucleocytoviricota</taxon>
        <taxon>Megaviricetes</taxon>
        <taxon>Imitervirales</taxon>
        <taxon>Mesomimiviridae</taxon>
        <taxon>Tethysvirus</taxon>
        <taxon>Tethysvirus hollandense</taxon>
    </lineage>
</organism>
<dbReference type="EMBL" id="KC662249">
    <property type="protein sequence ID" value="AGM15548.1"/>
    <property type="molecule type" value="Genomic_DNA"/>
</dbReference>
<gene>
    <name evidence="1" type="ORF">PGCG_00237</name>
</gene>
<evidence type="ECO:0000313" key="1">
    <source>
        <dbReference type="EMBL" id="AGM15548.1"/>
    </source>
</evidence>
<name>A0AC59EX73_9VIRU</name>
<keyword evidence="2" id="KW-1185">Reference proteome</keyword>